<dbReference type="Proteomes" id="UP000616143">
    <property type="component" value="Unassembled WGS sequence"/>
</dbReference>
<dbReference type="Gene3D" id="3.40.50.1170">
    <property type="entry name" value="L-asparaginase, N-terminal domain"/>
    <property type="match status" value="1"/>
</dbReference>
<dbReference type="CDD" id="cd08964">
    <property type="entry name" value="L-asparaginase_II"/>
    <property type="match status" value="1"/>
</dbReference>
<dbReference type="Gene3D" id="3.40.50.40">
    <property type="match status" value="1"/>
</dbReference>
<dbReference type="InterPro" id="IPR027473">
    <property type="entry name" value="L-asparaginase_C"/>
</dbReference>
<evidence type="ECO:0000313" key="8">
    <source>
        <dbReference type="Proteomes" id="UP000276741"/>
    </source>
</evidence>
<dbReference type="GeneID" id="38667480"/>
<dbReference type="EMBL" id="BMQS01000030">
    <property type="protein sequence ID" value="GGU04682.1"/>
    <property type="molecule type" value="Genomic_DNA"/>
</dbReference>
<sequence length="329" mass="35224">MTLPRVSVIALGGTISSAGKAGGGVTATLRAEDLVASIPQVTKVAEVSTSTFKLVAGPALTFDDLLQLRDLIVEQVRNGAQGVVVTQGTDTIEETSFFLDLTLNVDVPIVVTGAMRNPTLPGAEGAGNLYDALLVASSPEAKGMGVMVVMNDEVHLAKYVQKMHTSNLAAFKSPLLGPVGWVTEDRVTIALRPARPHPTFEVDRNEPERKVALYTVSIDDDGELLRGLKGMGYHGLVIAGTGGGHVTSKMADLIGELAKELIVVMSTRTRSGEVLRSTYSFKGGEIYLISKGVIPAKHLDPFKARILLYVMLRAGKNVEEIKRTFDEWV</sequence>
<gene>
    <name evidence="7" type="primary">ansA</name>
    <name evidence="7" type="ORF">GCM10007116_21590</name>
    <name evidence="6" type="ORF">HS1genome_2014</name>
</gene>
<dbReference type="KEGG" id="sacd:HS1genome_2014"/>
<dbReference type="InterPro" id="IPR004550">
    <property type="entry name" value="AsnASE_II"/>
</dbReference>
<feature type="domain" description="Asparaginase/glutaminase C-terminal" evidence="5">
    <location>
        <begin position="210"/>
        <end position="325"/>
    </location>
</feature>
<reference evidence="6" key="3">
    <citation type="journal article" date="2019" name="BMC Res. Notes">
        <title>Complete genome sequence of the Sulfodiicoccus acidiphilus strain HS-1T, the first crenarchaeon that lacks polB3, isolated from an acidic hot spring in Ohwaku-dani, Hakone, Japan.</title>
        <authorList>
            <person name="Sakai H.D."/>
            <person name="Kurosawa N."/>
        </authorList>
    </citation>
    <scope>NUCLEOTIDE SEQUENCE</scope>
    <source>
        <strain evidence="6">HS-1</strain>
    </source>
</reference>
<feature type="domain" description="L-asparaginase N-terminal" evidence="4">
    <location>
        <begin position="5"/>
        <end position="192"/>
    </location>
</feature>
<evidence type="ECO:0000256" key="1">
    <source>
        <dbReference type="ARBA" id="ARBA00010518"/>
    </source>
</evidence>
<dbReference type="SMART" id="SM00870">
    <property type="entry name" value="Asparaginase"/>
    <property type="match status" value="1"/>
</dbReference>
<dbReference type="PANTHER" id="PTHR11707:SF28">
    <property type="entry name" value="60 KDA LYSOPHOSPHOLIPASE"/>
    <property type="match status" value="1"/>
</dbReference>
<dbReference type="GO" id="GO:0006528">
    <property type="term" value="P:asparagine metabolic process"/>
    <property type="evidence" value="ECO:0007669"/>
    <property type="project" value="InterPro"/>
</dbReference>
<evidence type="ECO:0000313" key="7">
    <source>
        <dbReference type="EMBL" id="GGU04682.1"/>
    </source>
</evidence>
<keyword evidence="2" id="KW-0378">Hydrolase</keyword>
<dbReference type="PRINTS" id="PR00139">
    <property type="entry name" value="ASNGLNASE"/>
</dbReference>
<dbReference type="SFLD" id="SFLDS00057">
    <property type="entry name" value="Glutaminase/Asparaginase"/>
    <property type="match status" value="1"/>
</dbReference>
<protein>
    <recommendedName>
        <fullName evidence="3">L-asparaginase</fullName>
    </recommendedName>
</protein>
<dbReference type="RefSeq" id="WP_126450898.1">
    <property type="nucleotide sequence ID" value="NZ_AP018553.1"/>
</dbReference>
<evidence type="ECO:0000259" key="5">
    <source>
        <dbReference type="Pfam" id="PF17763"/>
    </source>
</evidence>
<evidence type="ECO:0000313" key="6">
    <source>
        <dbReference type="EMBL" id="BBD73625.1"/>
    </source>
</evidence>
<dbReference type="InterPro" id="IPR037152">
    <property type="entry name" value="L-asparaginase_N_sf"/>
</dbReference>
<reference evidence="8" key="2">
    <citation type="submission" date="2018-04" db="EMBL/GenBank/DDBJ databases">
        <title>Complete genome sequence of Sulfodiicoccus acidiphilus strain HS-1.</title>
        <authorList>
            <person name="Sakai H.D."/>
            <person name="Kurosawa N."/>
        </authorList>
    </citation>
    <scope>NUCLEOTIDE SEQUENCE [LARGE SCALE GENOMIC DNA]</scope>
    <source>
        <strain evidence="8">HS-1</strain>
    </source>
</reference>
<dbReference type="EMBL" id="AP018553">
    <property type="protein sequence ID" value="BBD73625.1"/>
    <property type="molecule type" value="Genomic_DNA"/>
</dbReference>
<dbReference type="OrthoDB" id="85706at2157"/>
<evidence type="ECO:0000256" key="3">
    <source>
        <dbReference type="ARBA" id="ARBA00070292"/>
    </source>
</evidence>
<dbReference type="Pfam" id="PF17763">
    <property type="entry name" value="Asparaginase_C"/>
    <property type="match status" value="1"/>
</dbReference>
<name>A0A348B623_9CREN</name>
<comment type="similarity">
    <text evidence="1">Belongs to the asparaginase 1 family.</text>
</comment>
<reference evidence="7" key="4">
    <citation type="submission" date="2020-09" db="EMBL/GenBank/DDBJ databases">
        <authorList>
            <person name="Sun Q."/>
            <person name="Ohkuma M."/>
        </authorList>
    </citation>
    <scope>NUCLEOTIDE SEQUENCE</scope>
    <source>
        <strain evidence="7">JCM 31740</strain>
    </source>
</reference>
<dbReference type="PANTHER" id="PTHR11707">
    <property type="entry name" value="L-ASPARAGINASE"/>
    <property type="match status" value="1"/>
</dbReference>
<dbReference type="Proteomes" id="UP000276741">
    <property type="component" value="Chromosome"/>
</dbReference>
<accession>A0A348B623</accession>
<evidence type="ECO:0000256" key="2">
    <source>
        <dbReference type="ARBA" id="ARBA00022801"/>
    </source>
</evidence>
<dbReference type="AlphaFoldDB" id="A0A348B623"/>
<reference evidence="7" key="1">
    <citation type="journal article" date="2014" name="Int. J. Syst. Evol. Microbiol.">
        <title>Complete genome sequence of Corynebacterium casei LMG S-19264T (=DSM 44701T), isolated from a smear-ripened cheese.</title>
        <authorList>
            <consortium name="US DOE Joint Genome Institute (JGI-PGF)"/>
            <person name="Walter F."/>
            <person name="Albersmeier A."/>
            <person name="Kalinowski J."/>
            <person name="Ruckert C."/>
        </authorList>
    </citation>
    <scope>NUCLEOTIDE SEQUENCE</scope>
    <source>
        <strain evidence="7">JCM 31740</strain>
    </source>
</reference>
<keyword evidence="8" id="KW-1185">Reference proteome</keyword>
<evidence type="ECO:0000259" key="4">
    <source>
        <dbReference type="Pfam" id="PF00710"/>
    </source>
</evidence>
<dbReference type="Pfam" id="PF00710">
    <property type="entry name" value="Asparaginase"/>
    <property type="match status" value="1"/>
</dbReference>
<dbReference type="InterPro" id="IPR006034">
    <property type="entry name" value="Asparaginase/glutaminase-like"/>
</dbReference>
<dbReference type="PIRSF" id="PIRSF001220">
    <property type="entry name" value="L-ASNase_gatD"/>
    <property type="match status" value="1"/>
</dbReference>
<dbReference type="GO" id="GO:0004067">
    <property type="term" value="F:asparaginase activity"/>
    <property type="evidence" value="ECO:0007669"/>
    <property type="project" value="UniProtKB-UniRule"/>
</dbReference>
<dbReference type="InterPro" id="IPR040919">
    <property type="entry name" value="Asparaginase_C"/>
</dbReference>
<dbReference type="SMR" id="A0A348B623"/>
<dbReference type="InterPro" id="IPR036152">
    <property type="entry name" value="Asp/glu_Ase-like_sf"/>
</dbReference>
<dbReference type="InterPro" id="IPR027474">
    <property type="entry name" value="L-asparaginase_N"/>
</dbReference>
<dbReference type="PROSITE" id="PS51732">
    <property type="entry name" value="ASN_GLN_ASE_3"/>
    <property type="match status" value="1"/>
</dbReference>
<dbReference type="PIRSF" id="PIRSF500176">
    <property type="entry name" value="L_ASNase"/>
    <property type="match status" value="1"/>
</dbReference>
<organism evidence="6 8">
    <name type="scientific">Sulfodiicoccus acidiphilus</name>
    <dbReference type="NCBI Taxonomy" id="1670455"/>
    <lineage>
        <taxon>Archaea</taxon>
        <taxon>Thermoproteota</taxon>
        <taxon>Thermoprotei</taxon>
        <taxon>Sulfolobales</taxon>
        <taxon>Sulfolobaceae</taxon>
        <taxon>Sulfodiicoccus</taxon>
    </lineage>
</organism>
<proteinExistence type="inferred from homology"/>
<dbReference type="FunFam" id="3.40.50.1170:FF:000001">
    <property type="entry name" value="L-asparaginase 2"/>
    <property type="match status" value="1"/>
</dbReference>
<dbReference type="SUPFAM" id="SSF53774">
    <property type="entry name" value="Glutaminase/Asparaginase"/>
    <property type="match status" value="1"/>
</dbReference>